<dbReference type="EMBL" id="JASCZI010211626">
    <property type="protein sequence ID" value="MED6195274.1"/>
    <property type="molecule type" value="Genomic_DNA"/>
</dbReference>
<feature type="non-terminal residue" evidence="2">
    <location>
        <position position="1"/>
    </location>
</feature>
<keyword evidence="3" id="KW-1185">Reference proteome</keyword>
<proteinExistence type="predicted"/>
<gene>
    <name evidence="2" type="ORF">PIB30_036358</name>
</gene>
<dbReference type="Proteomes" id="UP001341840">
    <property type="component" value="Unassembled WGS sequence"/>
</dbReference>
<sequence length="50" mass="5534">TLIHTADTDPNSTLSPISDTGRVHEPTNSPTRPSKRVLEYRTCKLVANRS</sequence>
<feature type="region of interest" description="Disordered" evidence="1">
    <location>
        <begin position="1"/>
        <end position="36"/>
    </location>
</feature>
<feature type="compositionally biased region" description="Polar residues" evidence="1">
    <location>
        <begin position="8"/>
        <end position="18"/>
    </location>
</feature>
<reference evidence="2 3" key="1">
    <citation type="journal article" date="2023" name="Plants (Basel)">
        <title>Bridging the Gap: Combining Genomics and Transcriptomics Approaches to Understand Stylosanthes scabra, an Orphan Legume from the Brazilian Caatinga.</title>
        <authorList>
            <person name="Ferreira-Neto J.R.C."/>
            <person name="da Silva M.D."/>
            <person name="Binneck E."/>
            <person name="de Melo N.F."/>
            <person name="da Silva R.H."/>
            <person name="de Melo A.L.T.M."/>
            <person name="Pandolfi V."/>
            <person name="Bustamante F.O."/>
            <person name="Brasileiro-Vidal A.C."/>
            <person name="Benko-Iseppon A.M."/>
        </authorList>
    </citation>
    <scope>NUCLEOTIDE SEQUENCE [LARGE SCALE GENOMIC DNA]</scope>
    <source>
        <tissue evidence="2">Leaves</tissue>
    </source>
</reference>
<comment type="caution">
    <text evidence="2">The sequence shown here is derived from an EMBL/GenBank/DDBJ whole genome shotgun (WGS) entry which is preliminary data.</text>
</comment>
<accession>A0ABU6XB02</accession>
<name>A0ABU6XB02_9FABA</name>
<evidence type="ECO:0000256" key="1">
    <source>
        <dbReference type="SAM" id="MobiDB-lite"/>
    </source>
</evidence>
<evidence type="ECO:0000313" key="3">
    <source>
        <dbReference type="Proteomes" id="UP001341840"/>
    </source>
</evidence>
<protein>
    <submittedName>
        <fullName evidence="2">Uncharacterized protein</fullName>
    </submittedName>
</protein>
<organism evidence="2 3">
    <name type="scientific">Stylosanthes scabra</name>
    <dbReference type="NCBI Taxonomy" id="79078"/>
    <lineage>
        <taxon>Eukaryota</taxon>
        <taxon>Viridiplantae</taxon>
        <taxon>Streptophyta</taxon>
        <taxon>Embryophyta</taxon>
        <taxon>Tracheophyta</taxon>
        <taxon>Spermatophyta</taxon>
        <taxon>Magnoliopsida</taxon>
        <taxon>eudicotyledons</taxon>
        <taxon>Gunneridae</taxon>
        <taxon>Pentapetalae</taxon>
        <taxon>rosids</taxon>
        <taxon>fabids</taxon>
        <taxon>Fabales</taxon>
        <taxon>Fabaceae</taxon>
        <taxon>Papilionoideae</taxon>
        <taxon>50 kb inversion clade</taxon>
        <taxon>dalbergioids sensu lato</taxon>
        <taxon>Dalbergieae</taxon>
        <taxon>Pterocarpus clade</taxon>
        <taxon>Stylosanthes</taxon>
    </lineage>
</organism>
<evidence type="ECO:0000313" key="2">
    <source>
        <dbReference type="EMBL" id="MED6195274.1"/>
    </source>
</evidence>